<keyword evidence="5" id="KW-1185">Reference proteome</keyword>
<dbReference type="Gene3D" id="3.40.640.10">
    <property type="entry name" value="Type I PLP-dependent aspartate aminotransferase-like (Major domain)"/>
    <property type="match status" value="1"/>
</dbReference>
<dbReference type="EMBL" id="MU826119">
    <property type="protein sequence ID" value="KAJ7381655.1"/>
    <property type="molecule type" value="Genomic_DNA"/>
</dbReference>
<keyword evidence="2" id="KW-0663">Pyridoxal phosphate</keyword>
<dbReference type="GO" id="GO:0030170">
    <property type="term" value="F:pyridoxal phosphate binding"/>
    <property type="evidence" value="ECO:0007669"/>
    <property type="project" value="TreeGrafter"/>
</dbReference>
<name>A0A9W9ZHW6_9CNID</name>
<accession>A0A9W9ZHW6</accession>
<dbReference type="InterPro" id="IPR049943">
    <property type="entry name" value="Ser_HO-MeTrfase-like"/>
</dbReference>
<organism evidence="4 5">
    <name type="scientific">Desmophyllum pertusum</name>
    <dbReference type="NCBI Taxonomy" id="174260"/>
    <lineage>
        <taxon>Eukaryota</taxon>
        <taxon>Metazoa</taxon>
        <taxon>Cnidaria</taxon>
        <taxon>Anthozoa</taxon>
        <taxon>Hexacorallia</taxon>
        <taxon>Scleractinia</taxon>
        <taxon>Caryophylliina</taxon>
        <taxon>Caryophylliidae</taxon>
        <taxon>Desmophyllum</taxon>
    </lineage>
</organism>
<dbReference type="GO" id="GO:0005739">
    <property type="term" value="C:mitochondrion"/>
    <property type="evidence" value="ECO:0007669"/>
    <property type="project" value="TreeGrafter"/>
</dbReference>
<evidence type="ECO:0000259" key="3">
    <source>
        <dbReference type="Pfam" id="PF00464"/>
    </source>
</evidence>
<comment type="cofactor">
    <cofactor evidence="1">
        <name>pyridoxal 5'-phosphate</name>
        <dbReference type="ChEBI" id="CHEBI:597326"/>
    </cofactor>
</comment>
<reference evidence="4" key="1">
    <citation type="submission" date="2023-01" db="EMBL/GenBank/DDBJ databases">
        <title>Genome assembly of the deep-sea coral Lophelia pertusa.</title>
        <authorList>
            <person name="Herrera S."/>
            <person name="Cordes E."/>
        </authorList>
    </citation>
    <scope>NUCLEOTIDE SEQUENCE</scope>
    <source>
        <strain evidence="4">USNM1676648</strain>
        <tissue evidence="4">Polyp</tissue>
    </source>
</reference>
<gene>
    <name evidence="4" type="ORF">OS493_039839</name>
</gene>
<dbReference type="OrthoDB" id="10265628at2759"/>
<dbReference type="Proteomes" id="UP001163046">
    <property type="component" value="Unassembled WGS sequence"/>
</dbReference>
<dbReference type="PANTHER" id="PTHR11680">
    <property type="entry name" value="SERINE HYDROXYMETHYLTRANSFERASE"/>
    <property type="match status" value="1"/>
</dbReference>
<dbReference type="GO" id="GO:0019264">
    <property type="term" value="P:glycine biosynthetic process from serine"/>
    <property type="evidence" value="ECO:0007669"/>
    <property type="project" value="TreeGrafter"/>
</dbReference>
<comment type="caution">
    <text evidence="4">The sequence shown here is derived from an EMBL/GenBank/DDBJ whole genome shotgun (WGS) entry which is preliminary data.</text>
</comment>
<dbReference type="Pfam" id="PF00464">
    <property type="entry name" value="SHMT"/>
    <property type="match status" value="1"/>
</dbReference>
<dbReference type="GO" id="GO:0004372">
    <property type="term" value="F:glycine hydroxymethyltransferase activity"/>
    <property type="evidence" value="ECO:0007669"/>
    <property type="project" value="TreeGrafter"/>
</dbReference>
<evidence type="ECO:0000313" key="5">
    <source>
        <dbReference type="Proteomes" id="UP001163046"/>
    </source>
</evidence>
<evidence type="ECO:0000256" key="2">
    <source>
        <dbReference type="ARBA" id="ARBA00022898"/>
    </source>
</evidence>
<dbReference type="InterPro" id="IPR015421">
    <property type="entry name" value="PyrdxlP-dep_Trfase_major"/>
</dbReference>
<dbReference type="PANTHER" id="PTHR11680:SF28">
    <property type="entry name" value="SERINE HYDROXYMETHYLTRANSFERASE, MITOCHONDRIAL"/>
    <property type="match status" value="1"/>
</dbReference>
<dbReference type="InterPro" id="IPR015424">
    <property type="entry name" value="PyrdxlP-dep_Trfase"/>
</dbReference>
<dbReference type="AlphaFoldDB" id="A0A9W9ZHW6"/>
<feature type="domain" description="Serine hydroxymethyltransferase-like" evidence="3">
    <location>
        <begin position="2"/>
        <end position="54"/>
    </location>
</feature>
<dbReference type="SUPFAM" id="SSF53383">
    <property type="entry name" value="PLP-dependent transferases"/>
    <property type="match status" value="1"/>
</dbReference>
<sequence>MHEETGLIDYDKLEENARLFRPKVIIAGASAYSRLYDYERMRKIADEHKAVLLARYGTY</sequence>
<protein>
    <recommendedName>
        <fullName evidence="3">Serine hydroxymethyltransferase-like domain-containing protein</fullName>
    </recommendedName>
</protein>
<dbReference type="GO" id="GO:0046653">
    <property type="term" value="P:tetrahydrofolate metabolic process"/>
    <property type="evidence" value="ECO:0007669"/>
    <property type="project" value="TreeGrafter"/>
</dbReference>
<proteinExistence type="predicted"/>
<evidence type="ECO:0000256" key="1">
    <source>
        <dbReference type="ARBA" id="ARBA00001933"/>
    </source>
</evidence>
<dbReference type="InterPro" id="IPR039429">
    <property type="entry name" value="SHMT-like_dom"/>
</dbReference>
<evidence type="ECO:0000313" key="4">
    <source>
        <dbReference type="EMBL" id="KAJ7381655.1"/>
    </source>
</evidence>